<evidence type="ECO:0000313" key="3">
    <source>
        <dbReference type="EMBL" id="RVU35938.1"/>
    </source>
</evidence>
<dbReference type="EMBL" id="SADE01000002">
    <property type="protein sequence ID" value="RVU35938.1"/>
    <property type="molecule type" value="Genomic_DNA"/>
</dbReference>
<feature type="signal peptide" evidence="2">
    <location>
        <begin position="1"/>
        <end position="23"/>
    </location>
</feature>
<proteinExistence type="predicted"/>
<keyword evidence="1" id="KW-0812">Transmembrane</keyword>
<keyword evidence="1" id="KW-1133">Transmembrane helix</keyword>
<accession>A0A3S2Z6T2</accession>
<name>A0A3S2Z6T2_9PROT</name>
<protein>
    <recommendedName>
        <fullName evidence="5">VPLPA-CTERM sorting domain-containing protein</fullName>
    </recommendedName>
</protein>
<dbReference type="Proteomes" id="UP000287447">
    <property type="component" value="Unassembled WGS sequence"/>
</dbReference>
<keyword evidence="4" id="KW-1185">Reference proteome</keyword>
<keyword evidence="1" id="KW-0472">Membrane</keyword>
<reference evidence="4" key="1">
    <citation type="submission" date="2019-01" db="EMBL/GenBank/DDBJ databases">
        <title>Gri0909 isolated from a small marine red alga.</title>
        <authorList>
            <person name="Kim J."/>
            <person name="Jeong S.E."/>
            <person name="Jeon C.O."/>
        </authorList>
    </citation>
    <scope>NUCLEOTIDE SEQUENCE [LARGE SCALE GENOMIC DNA]</scope>
    <source>
        <strain evidence="4">Gri0909</strain>
    </source>
</reference>
<sequence length="280" mass="28752">MRSLLRGAVVAAGVALFANAAGAATIGGLNSGFVNDPGVAGSWFYNFNGDKNFSGGSYQNRHFPNGSSPTSGDIRGTSFTFGEAIRADNSAAVGTGLTVTGGVLLTDQQTNSTSLLTGVDIVEDIWGGRHHHGIGVEHDDSSTEEQVNSGVGFNQFLSLSFNQTVSLAGFDFAGGDHHGCDSSGNTCGGWELYAFDGVAFGALLGSGDLASDDFVVFDTAFVGEQFALVATVSEGEGESGWYLSGIAGDISAVPVPAALPLLFGAFGGLFLIRRRRSQSA</sequence>
<keyword evidence="2" id="KW-0732">Signal</keyword>
<dbReference type="RefSeq" id="WP_127765415.1">
    <property type="nucleotide sequence ID" value="NZ_SADE01000002.1"/>
</dbReference>
<organism evidence="3 4">
    <name type="scientific">Hwanghaeella grinnelliae</name>
    <dbReference type="NCBI Taxonomy" id="2500179"/>
    <lineage>
        <taxon>Bacteria</taxon>
        <taxon>Pseudomonadati</taxon>
        <taxon>Pseudomonadota</taxon>
        <taxon>Alphaproteobacteria</taxon>
        <taxon>Rhodospirillales</taxon>
        <taxon>Rhodospirillaceae</taxon>
        <taxon>Hwanghaeella</taxon>
    </lineage>
</organism>
<evidence type="ECO:0000256" key="1">
    <source>
        <dbReference type="SAM" id="Phobius"/>
    </source>
</evidence>
<dbReference type="AlphaFoldDB" id="A0A3S2Z6T2"/>
<comment type="caution">
    <text evidence="3">The sequence shown here is derived from an EMBL/GenBank/DDBJ whole genome shotgun (WGS) entry which is preliminary data.</text>
</comment>
<evidence type="ECO:0000256" key="2">
    <source>
        <dbReference type="SAM" id="SignalP"/>
    </source>
</evidence>
<evidence type="ECO:0000313" key="4">
    <source>
        <dbReference type="Proteomes" id="UP000287447"/>
    </source>
</evidence>
<feature type="chain" id="PRO_5018728204" description="VPLPA-CTERM sorting domain-containing protein" evidence="2">
    <location>
        <begin position="24"/>
        <end position="280"/>
    </location>
</feature>
<evidence type="ECO:0008006" key="5">
    <source>
        <dbReference type="Google" id="ProtNLM"/>
    </source>
</evidence>
<gene>
    <name evidence="3" type="ORF">EOI86_11840</name>
</gene>
<feature type="transmembrane region" description="Helical" evidence="1">
    <location>
        <begin position="253"/>
        <end position="272"/>
    </location>
</feature>